<dbReference type="Pfam" id="PF25917">
    <property type="entry name" value="BSH_RND"/>
    <property type="match status" value="1"/>
</dbReference>
<feature type="region of interest" description="Disordered" evidence="5">
    <location>
        <begin position="367"/>
        <end position="393"/>
    </location>
</feature>
<dbReference type="SUPFAM" id="SSF111369">
    <property type="entry name" value="HlyD-like secretion proteins"/>
    <property type="match status" value="1"/>
</dbReference>
<dbReference type="Gene3D" id="2.40.420.20">
    <property type="match status" value="1"/>
</dbReference>
<dbReference type="Gene3D" id="2.40.50.100">
    <property type="match status" value="1"/>
</dbReference>
<feature type="domain" description="Multidrug resistance protein MdtA-like C-terminal permuted SH3" evidence="7">
    <location>
        <begin position="292"/>
        <end position="350"/>
    </location>
</feature>
<dbReference type="Gene3D" id="1.10.287.470">
    <property type="entry name" value="Helix hairpin bin"/>
    <property type="match status" value="1"/>
</dbReference>
<sequence>MTRGLIVLACAGFVVLMLVLLGSGRRSDAAAAADGAPSAPVLSVALTRPQTATLPVRVAATGHVAAWQEASVGTEADGLRLTEVRVNVGDPVTRGQVLALFDADLIEADLAEARAAVAQADAEAAEAALNDRRAQGLGAIGAMSAQQVGQYAAGAATARARLDAARAVERRHRLRLTHARVLAPSDGVITARTATVGAVVAAGQELFRLIRDGRLEWRASVSAADLHDLQPGQSVTIDMLGRDPVHGTLRMLAPMIDVATHTGLAYVDLPLDSALRAGTFVTGSIEVGERPALTLPQSAVLLRDGFHSVMRVGADSSVIAAKVEVGRRVGDRIEITAGLVASEAVIASGLGFLSEGDVVRVVGDADQIAPGPDTPGRTDANVNGSHAKQSHAPEAGAVEAAITGSHAAAAATTVEQHTTGSQRTEFRPDELPRTSSQRFESHPARSHEPPPAYAEPVRGGT</sequence>
<evidence type="ECO:0000259" key="6">
    <source>
        <dbReference type="Pfam" id="PF25917"/>
    </source>
</evidence>
<proteinExistence type="inferred from homology"/>
<dbReference type="PANTHER" id="PTHR30469">
    <property type="entry name" value="MULTIDRUG RESISTANCE PROTEIN MDTA"/>
    <property type="match status" value="1"/>
</dbReference>
<dbReference type="NCBIfam" id="TIGR01730">
    <property type="entry name" value="RND_mfp"/>
    <property type="match status" value="1"/>
</dbReference>
<feature type="region of interest" description="Disordered" evidence="5">
    <location>
        <begin position="410"/>
        <end position="461"/>
    </location>
</feature>
<evidence type="ECO:0000256" key="2">
    <source>
        <dbReference type="ARBA" id="ARBA00009477"/>
    </source>
</evidence>
<comment type="similarity">
    <text evidence="2">Belongs to the membrane fusion protein (MFP) (TC 8.A.1) family.</text>
</comment>
<evidence type="ECO:0000256" key="1">
    <source>
        <dbReference type="ARBA" id="ARBA00004196"/>
    </source>
</evidence>
<dbReference type="PANTHER" id="PTHR30469:SF15">
    <property type="entry name" value="HLYD FAMILY OF SECRETION PROTEINS"/>
    <property type="match status" value="1"/>
</dbReference>
<dbReference type="InterPro" id="IPR006143">
    <property type="entry name" value="RND_pump_MFP"/>
</dbReference>
<gene>
    <name evidence="8" type="ORF">DI564_03885</name>
</gene>
<name>A0A2W5MLD0_9GAMM</name>
<comment type="caution">
    <text evidence="8">The sequence shown here is derived from an EMBL/GenBank/DDBJ whole genome shotgun (WGS) entry which is preliminary data.</text>
</comment>
<dbReference type="Proteomes" id="UP000249046">
    <property type="component" value="Unassembled WGS sequence"/>
</dbReference>
<keyword evidence="4" id="KW-0175">Coiled coil</keyword>
<dbReference type="EMBL" id="QFPO01000003">
    <property type="protein sequence ID" value="PZQ18453.1"/>
    <property type="molecule type" value="Genomic_DNA"/>
</dbReference>
<keyword evidence="3" id="KW-0813">Transport</keyword>
<dbReference type="Gene3D" id="2.40.30.170">
    <property type="match status" value="1"/>
</dbReference>
<evidence type="ECO:0000256" key="5">
    <source>
        <dbReference type="SAM" id="MobiDB-lite"/>
    </source>
</evidence>
<dbReference type="AlphaFoldDB" id="A0A2W5MLD0"/>
<evidence type="ECO:0000259" key="7">
    <source>
        <dbReference type="Pfam" id="PF25967"/>
    </source>
</evidence>
<feature type="domain" description="Multidrug resistance protein MdtA-like barrel-sandwich hybrid" evidence="6">
    <location>
        <begin position="70"/>
        <end position="207"/>
    </location>
</feature>
<accession>A0A2W5MLD0</accession>
<comment type="subcellular location">
    <subcellularLocation>
        <location evidence="1">Cell envelope</location>
    </subcellularLocation>
</comment>
<dbReference type="GO" id="GO:1990281">
    <property type="term" value="C:efflux pump complex"/>
    <property type="evidence" value="ECO:0007669"/>
    <property type="project" value="TreeGrafter"/>
</dbReference>
<reference evidence="8 9" key="1">
    <citation type="submission" date="2017-08" db="EMBL/GenBank/DDBJ databases">
        <title>Infants hospitalized years apart are colonized by the same room-sourced microbial strains.</title>
        <authorList>
            <person name="Brooks B."/>
            <person name="Olm M.R."/>
            <person name="Firek B.A."/>
            <person name="Baker R."/>
            <person name="Thomas B.C."/>
            <person name="Morowitz M.J."/>
            <person name="Banfield J.F."/>
        </authorList>
    </citation>
    <scope>NUCLEOTIDE SEQUENCE [LARGE SCALE GENOMIC DNA]</scope>
    <source>
        <strain evidence="8">S2_005_003_R2_42</strain>
    </source>
</reference>
<evidence type="ECO:0000313" key="8">
    <source>
        <dbReference type="EMBL" id="PZQ18453.1"/>
    </source>
</evidence>
<dbReference type="InterPro" id="IPR058627">
    <property type="entry name" value="MdtA-like_C"/>
</dbReference>
<feature type="compositionally biased region" description="Basic and acidic residues" evidence="5">
    <location>
        <begin position="439"/>
        <end position="448"/>
    </location>
</feature>
<protein>
    <submittedName>
        <fullName evidence="8">Efflux transporter periplasmic adaptor subunit</fullName>
    </submittedName>
</protein>
<evidence type="ECO:0000256" key="4">
    <source>
        <dbReference type="SAM" id="Coils"/>
    </source>
</evidence>
<dbReference type="Pfam" id="PF25967">
    <property type="entry name" value="RND-MFP_C"/>
    <property type="match status" value="1"/>
</dbReference>
<dbReference type="GO" id="GO:0015562">
    <property type="term" value="F:efflux transmembrane transporter activity"/>
    <property type="evidence" value="ECO:0007669"/>
    <property type="project" value="TreeGrafter"/>
</dbReference>
<organism evidence="8 9">
    <name type="scientific">Rhodanobacter denitrificans</name>
    <dbReference type="NCBI Taxonomy" id="666685"/>
    <lineage>
        <taxon>Bacteria</taxon>
        <taxon>Pseudomonadati</taxon>
        <taxon>Pseudomonadota</taxon>
        <taxon>Gammaproteobacteria</taxon>
        <taxon>Lysobacterales</taxon>
        <taxon>Rhodanobacteraceae</taxon>
        <taxon>Rhodanobacter</taxon>
    </lineage>
</organism>
<dbReference type="InterPro" id="IPR058625">
    <property type="entry name" value="MdtA-like_BSH"/>
</dbReference>
<feature type="coiled-coil region" evidence="4">
    <location>
        <begin position="103"/>
        <end position="130"/>
    </location>
</feature>
<feature type="compositionally biased region" description="Low complexity" evidence="5">
    <location>
        <begin position="410"/>
        <end position="419"/>
    </location>
</feature>
<evidence type="ECO:0000256" key="3">
    <source>
        <dbReference type="ARBA" id="ARBA00022448"/>
    </source>
</evidence>
<evidence type="ECO:0000313" key="9">
    <source>
        <dbReference type="Proteomes" id="UP000249046"/>
    </source>
</evidence>